<accession>A0A1F7IDP6</accession>
<name>A0A1F7IDP6_9BACT</name>
<dbReference type="AlphaFoldDB" id="A0A1F7IDP6"/>
<protein>
    <recommendedName>
        <fullName evidence="1">Transcobalamin-like C-terminal domain-containing protein</fullName>
    </recommendedName>
</protein>
<reference evidence="2 3" key="1">
    <citation type="journal article" date="2016" name="Nat. Commun.">
        <title>Thousands of microbial genomes shed light on interconnected biogeochemical processes in an aquifer system.</title>
        <authorList>
            <person name="Anantharaman K."/>
            <person name="Brown C.T."/>
            <person name="Hug L.A."/>
            <person name="Sharon I."/>
            <person name="Castelle C.J."/>
            <person name="Probst A.J."/>
            <person name="Thomas B.C."/>
            <person name="Singh A."/>
            <person name="Wilkins M.J."/>
            <person name="Karaoz U."/>
            <person name="Brodie E.L."/>
            <person name="Williams K.H."/>
            <person name="Hubbard S.S."/>
            <person name="Banfield J.F."/>
        </authorList>
    </citation>
    <scope>NUCLEOTIDE SEQUENCE [LARGE SCALE GENOMIC DNA]</scope>
</reference>
<feature type="domain" description="Transcobalamin-like C-terminal" evidence="1">
    <location>
        <begin position="60"/>
        <end position="129"/>
    </location>
</feature>
<organism evidence="2 3">
    <name type="scientific">Candidatus Roizmanbacteria bacterium RIFCSPLOWO2_01_FULL_35_13</name>
    <dbReference type="NCBI Taxonomy" id="1802055"/>
    <lineage>
        <taxon>Bacteria</taxon>
        <taxon>Candidatus Roizmaniibacteriota</taxon>
    </lineage>
</organism>
<dbReference type="Proteomes" id="UP000179270">
    <property type="component" value="Unassembled WGS sequence"/>
</dbReference>
<comment type="caution">
    <text evidence="2">The sequence shown here is derived from an EMBL/GenBank/DDBJ whole genome shotgun (WGS) entry which is preliminary data.</text>
</comment>
<evidence type="ECO:0000313" key="3">
    <source>
        <dbReference type="Proteomes" id="UP000179270"/>
    </source>
</evidence>
<dbReference type="InterPro" id="IPR027954">
    <property type="entry name" value="Transcobalamin-like_C"/>
</dbReference>
<gene>
    <name evidence="2" type="ORF">A3A74_05530</name>
</gene>
<dbReference type="Gene3D" id="2.170.130.30">
    <property type="match status" value="1"/>
</dbReference>
<dbReference type="EMBL" id="MGAF01000018">
    <property type="protein sequence ID" value="OGK41481.1"/>
    <property type="molecule type" value="Genomic_DNA"/>
</dbReference>
<evidence type="ECO:0000313" key="2">
    <source>
        <dbReference type="EMBL" id="OGK41481.1"/>
    </source>
</evidence>
<sequence length="131" mass="14601">MKKLFLITLVLGSLLVVYKFGPNLLNKNITPKTSQSINKITVKQKIAGEVDFSSQQIEEGKTALDLLKQTGSVVTVGEKENAYVVGVNGIKADEEKKEYWSLYINDKISQVGAGSYKLKNGDKIEWKIETY</sequence>
<dbReference type="STRING" id="1802055.A3A74_05530"/>
<evidence type="ECO:0000259" key="1">
    <source>
        <dbReference type="Pfam" id="PF14478"/>
    </source>
</evidence>
<dbReference type="Pfam" id="PF14478">
    <property type="entry name" value="DUF4430"/>
    <property type="match status" value="1"/>
</dbReference>
<proteinExistence type="predicted"/>